<proteinExistence type="predicted"/>
<evidence type="ECO:0000313" key="2">
    <source>
        <dbReference type="Proteomes" id="UP000501690"/>
    </source>
</evidence>
<dbReference type="EMBL" id="CP039347">
    <property type="protein sequence ID" value="QCD86889.1"/>
    <property type="molecule type" value="Genomic_DNA"/>
</dbReference>
<keyword evidence="2" id="KW-1185">Reference proteome</keyword>
<dbReference type="Proteomes" id="UP000501690">
    <property type="component" value="Linkage Group LG3"/>
</dbReference>
<protein>
    <submittedName>
        <fullName evidence="1">Uncharacterized protein</fullName>
    </submittedName>
</protein>
<accession>A0A4D6LE57</accession>
<evidence type="ECO:0000313" key="1">
    <source>
        <dbReference type="EMBL" id="QCD86889.1"/>
    </source>
</evidence>
<dbReference type="AlphaFoldDB" id="A0A4D6LE57"/>
<sequence>MNHRQATRAISCVLGSWKRNRLAAHSRSPGDARRLSHFLGLLMKRLMGLVEPPSGAGQFDSFWDFWNSGLNLIGAKVNGESYRVIMLTNSGGNSQRWRNGGVLGAGKIWKKCPDGKHRLAAWGWSPGANTVAVLLQVEVSCAEVGFCSRWVRISRWNFCDSWEGLMMESCMNYEDGNEVRNCARLEQKNQYALYCHGAWRWDVNRQAVVGSQWGLKAWCAWRQGQSCQAVSAARGILRRCAPGCTLHLQGSLGAGSAWRHCFKGGVDGVPRVVARNVSLELWLGIGVKHVVFLELWLGITSLELWLGMTDEHEEPLSCGSGWRVLPV</sequence>
<gene>
    <name evidence="1" type="ORF">DEO72_LG3g1418</name>
</gene>
<reference evidence="1 2" key="1">
    <citation type="submission" date="2019-04" db="EMBL/GenBank/DDBJ databases">
        <title>An improved genome assembly and genetic linkage map for asparagus bean, Vigna unguiculata ssp. sesquipedialis.</title>
        <authorList>
            <person name="Xia Q."/>
            <person name="Zhang R."/>
            <person name="Dong Y."/>
        </authorList>
    </citation>
    <scope>NUCLEOTIDE SEQUENCE [LARGE SCALE GENOMIC DNA]</scope>
    <source>
        <tissue evidence="1">Leaf</tissue>
    </source>
</reference>
<organism evidence="1 2">
    <name type="scientific">Vigna unguiculata</name>
    <name type="common">Cowpea</name>
    <dbReference type="NCBI Taxonomy" id="3917"/>
    <lineage>
        <taxon>Eukaryota</taxon>
        <taxon>Viridiplantae</taxon>
        <taxon>Streptophyta</taxon>
        <taxon>Embryophyta</taxon>
        <taxon>Tracheophyta</taxon>
        <taxon>Spermatophyta</taxon>
        <taxon>Magnoliopsida</taxon>
        <taxon>eudicotyledons</taxon>
        <taxon>Gunneridae</taxon>
        <taxon>Pentapetalae</taxon>
        <taxon>rosids</taxon>
        <taxon>fabids</taxon>
        <taxon>Fabales</taxon>
        <taxon>Fabaceae</taxon>
        <taxon>Papilionoideae</taxon>
        <taxon>50 kb inversion clade</taxon>
        <taxon>NPAAA clade</taxon>
        <taxon>indigoferoid/millettioid clade</taxon>
        <taxon>Phaseoleae</taxon>
        <taxon>Vigna</taxon>
    </lineage>
</organism>
<name>A0A4D6LE57_VIGUN</name>